<accession>F9Q7T5</accession>
<proteinExistence type="predicted"/>
<evidence type="ECO:0000313" key="1">
    <source>
        <dbReference type="EMBL" id="EGV06345.1"/>
    </source>
</evidence>
<dbReference type="RefSeq" id="WP_007242089.1">
    <property type="nucleotide sequence ID" value="NZ_AFUV01000007.1"/>
</dbReference>
<comment type="caution">
    <text evidence="1">The sequence shown here is derived from an EMBL/GenBank/DDBJ whole genome shotgun (WGS) entry which is preliminary data.</text>
</comment>
<evidence type="ECO:0000313" key="2">
    <source>
        <dbReference type="Proteomes" id="UP000006235"/>
    </source>
</evidence>
<dbReference type="STRING" id="1035188.HMPREF9952_1688"/>
<organism evidence="1 2">
    <name type="scientific">Haemophilus pittmaniae HK 85</name>
    <dbReference type="NCBI Taxonomy" id="1035188"/>
    <lineage>
        <taxon>Bacteria</taxon>
        <taxon>Pseudomonadati</taxon>
        <taxon>Pseudomonadota</taxon>
        <taxon>Gammaproteobacteria</taxon>
        <taxon>Pasteurellales</taxon>
        <taxon>Pasteurellaceae</taxon>
        <taxon>Haemophilus</taxon>
    </lineage>
</organism>
<protein>
    <submittedName>
        <fullName evidence="1">Uncharacterized protein</fullName>
    </submittedName>
</protein>
<dbReference type="Proteomes" id="UP000006235">
    <property type="component" value="Unassembled WGS sequence"/>
</dbReference>
<name>F9Q7T5_9PAST</name>
<dbReference type="EMBL" id="AFUV01000007">
    <property type="protein sequence ID" value="EGV06345.1"/>
    <property type="molecule type" value="Genomic_DNA"/>
</dbReference>
<sequence>MNKNVIDYIDKIRNGILHDKISTDIPNYRLLCSALDIVSDAEDGIYSYLNLKNENGRGLNYIYCYGIISLAETEAHAIKVIYKILLNKDLDIASIPDLDIVRLLRNKIFAHPVDLSQRHGKQGFGIVASYLSTFSFSPYSFENDDYQSDNGLSLYEKVKNLASNKTNYNDLIIDIKELIEKQQIILCELLKEIETEYQL</sequence>
<reference evidence="1 2" key="1">
    <citation type="submission" date="2011-07" db="EMBL/GenBank/DDBJ databases">
        <authorList>
            <person name="Harkins D.M."/>
            <person name="Madupu R."/>
            <person name="Durkin A.S."/>
            <person name="Torralba M."/>
            <person name="Methe B."/>
            <person name="Sutton G.G."/>
            <person name="Nelson K.E."/>
        </authorList>
    </citation>
    <scope>NUCLEOTIDE SEQUENCE [LARGE SCALE GENOMIC DNA]</scope>
    <source>
        <strain evidence="1 2">HK 85</strain>
    </source>
</reference>
<gene>
    <name evidence="1" type="ORF">HMPREF9952_1688</name>
</gene>
<dbReference type="AlphaFoldDB" id="F9Q7T5"/>